<dbReference type="EMBL" id="MU118013">
    <property type="protein sequence ID" value="KAF9648438.1"/>
    <property type="molecule type" value="Genomic_DNA"/>
</dbReference>
<sequence length="437" mass="48909">MACIDKSSSKAVLTDITNIASAAQPFNTIIDYLLPGRSSNPPPLESLPNFERPATPLSVRALDVEDLEVDHDLASACSRIVSESWEGLSEALQSAKETLRPSSSSSPPTQTVTPPALPSTVQDCPTTPRRKPTRKLPKQPFPTPALAQVEFRYHGHSNSALADYKYFWNSRCEDWMRYEAELEEASLIAYDGIKKVDPDKDRKSAPASCCPRFRRNGKTECEKQAGEAESTVTGYRGKYVPDLTAPIYPRTGDLALLHHPGVLETELCFIGFPLHKIHQIFFAFSMDQRFDRHQRAVGAGDTGLQQDIPVEDEPTVGGKGGEDSSFWSEDTLVEDEDLLPPPGDRKLNGRYQEVGLWEVDWATKWEVLLGLFKEHELERQGKIDYVESPEGKHFEALESYRATLVDDTVTVDFLDEREDQFARTGSELDLFEDILVC</sequence>
<comment type="caution">
    <text evidence="1">The sequence shown here is derived from an EMBL/GenBank/DDBJ whole genome shotgun (WGS) entry which is preliminary data.</text>
</comment>
<evidence type="ECO:0000313" key="1">
    <source>
        <dbReference type="EMBL" id="KAF9648438.1"/>
    </source>
</evidence>
<evidence type="ECO:0000313" key="2">
    <source>
        <dbReference type="Proteomes" id="UP000886501"/>
    </source>
</evidence>
<accession>A0ACB6ZG66</accession>
<organism evidence="1 2">
    <name type="scientific">Thelephora ganbajun</name>
    <name type="common">Ganba fungus</name>
    <dbReference type="NCBI Taxonomy" id="370292"/>
    <lineage>
        <taxon>Eukaryota</taxon>
        <taxon>Fungi</taxon>
        <taxon>Dikarya</taxon>
        <taxon>Basidiomycota</taxon>
        <taxon>Agaricomycotina</taxon>
        <taxon>Agaricomycetes</taxon>
        <taxon>Thelephorales</taxon>
        <taxon>Thelephoraceae</taxon>
        <taxon>Thelephora</taxon>
    </lineage>
</organism>
<protein>
    <submittedName>
        <fullName evidence="1">Uncharacterized protein</fullName>
    </submittedName>
</protein>
<reference evidence="1" key="1">
    <citation type="submission" date="2019-10" db="EMBL/GenBank/DDBJ databases">
        <authorList>
            <consortium name="DOE Joint Genome Institute"/>
            <person name="Kuo A."/>
            <person name="Miyauchi S."/>
            <person name="Kiss E."/>
            <person name="Drula E."/>
            <person name="Kohler A."/>
            <person name="Sanchez-Garcia M."/>
            <person name="Andreopoulos B."/>
            <person name="Barry K.W."/>
            <person name="Bonito G."/>
            <person name="Buee M."/>
            <person name="Carver A."/>
            <person name="Chen C."/>
            <person name="Cichocki N."/>
            <person name="Clum A."/>
            <person name="Culley D."/>
            <person name="Crous P.W."/>
            <person name="Fauchery L."/>
            <person name="Girlanda M."/>
            <person name="Hayes R."/>
            <person name="Keri Z."/>
            <person name="Labutti K."/>
            <person name="Lipzen A."/>
            <person name="Lombard V."/>
            <person name="Magnuson J."/>
            <person name="Maillard F."/>
            <person name="Morin E."/>
            <person name="Murat C."/>
            <person name="Nolan M."/>
            <person name="Ohm R."/>
            <person name="Pangilinan J."/>
            <person name="Pereira M."/>
            <person name="Perotto S."/>
            <person name="Peter M."/>
            <person name="Riley R."/>
            <person name="Sitrit Y."/>
            <person name="Stielow B."/>
            <person name="Szollosi G."/>
            <person name="Zifcakova L."/>
            <person name="Stursova M."/>
            <person name="Spatafora J.W."/>
            <person name="Tedersoo L."/>
            <person name="Vaario L.-M."/>
            <person name="Yamada A."/>
            <person name="Yan M."/>
            <person name="Wang P."/>
            <person name="Xu J."/>
            <person name="Bruns T."/>
            <person name="Baldrian P."/>
            <person name="Vilgalys R."/>
            <person name="Henrissat B."/>
            <person name="Grigoriev I.V."/>
            <person name="Hibbett D."/>
            <person name="Nagy L.G."/>
            <person name="Martin F.M."/>
        </authorList>
    </citation>
    <scope>NUCLEOTIDE SEQUENCE</scope>
    <source>
        <strain evidence="1">P2</strain>
    </source>
</reference>
<reference evidence="1" key="2">
    <citation type="journal article" date="2020" name="Nat. Commun.">
        <title>Large-scale genome sequencing of mycorrhizal fungi provides insights into the early evolution of symbiotic traits.</title>
        <authorList>
            <person name="Miyauchi S."/>
            <person name="Kiss E."/>
            <person name="Kuo A."/>
            <person name="Drula E."/>
            <person name="Kohler A."/>
            <person name="Sanchez-Garcia M."/>
            <person name="Morin E."/>
            <person name="Andreopoulos B."/>
            <person name="Barry K.W."/>
            <person name="Bonito G."/>
            <person name="Buee M."/>
            <person name="Carver A."/>
            <person name="Chen C."/>
            <person name="Cichocki N."/>
            <person name="Clum A."/>
            <person name="Culley D."/>
            <person name="Crous P.W."/>
            <person name="Fauchery L."/>
            <person name="Girlanda M."/>
            <person name="Hayes R.D."/>
            <person name="Keri Z."/>
            <person name="LaButti K."/>
            <person name="Lipzen A."/>
            <person name="Lombard V."/>
            <person name="Magnuson J."/>
            <person name="Maillard F."/>
            <person name="Murat C."/>
            <person name="Nolan M."/>
            <person name="Ohm R.A."/>
            <person name="Pangilinan J."/>
            <person name="Pereira M.F."/>
            <person name="Perotto S."/>
            <person name="Peter M."/>
            <person name="Pfister S."/>
            <person name="Riley R."/>
            <person name="Sitrit Y."/>
            <person name="Stielow J.B."/>
            <person name="Szollosi G."/>
            <person name="Zifcakova L."/>
            <person name="Stursova M."/>
            <person name="Spatafora J.W."/>
            <person name="Tedersoo L."/>
            <person name="Vaario L.M."/>
            <person name="Yamada A."/>
            <person name="Yan M."/>
            <person name="Wang P."/>
            <person name="Xu J."/>
            <person name="Bruns T."/>
            <person name="Baldrian P."/>
            <person name="Vilgalys R."/>
            <person name="Dunand C."/>
            <person name="Henrissat B."/>
            <person name="Grigoriev I.V."/>
            <person name="Hibbett D."/>
            <person name="Nagy L.G."/>
            <person name="Martin F.M."/>
        </authorList>
    </citation>
    <scope>NUCLEOTIDE SEQUENCE</scope>
    <source>
        <strain evidence="1">P2</strain>
    </source>
</reference>
<keyword evidence="2" id="KW-1185">Reference proteome</keyword>
<gene>
    <name evidence="1" type="ORF">BDM02DRAFT_2255976</name>
</gene>
<proteinExistence type="predicted"/>
<name>A0ACB6ZG66_THEGA</name>
<dbReference type="Proteomes" id="UP000886501">
    <property type="component" value="Unassembled WGS sequence"/>
</dbReference>